<dbReference type="GO" id="GO:0005886">
    <property type="term" value="C:plasma membrane"/>
    <property type="evidence" value="ECO:0007669"/>
    <property type="project" value="UniProtKB-SubCell"/>
</dbReference>
<dbReference type="InterPro" id="IPR035906">
    <property type="entry name" value="MetI-like_sf"/>
</dbReference>
<dbReference type="PANTHER" id="PTHR30193">
    <property type="entry name" value="ABC TRANSPORTER PERMEASE PROTEIN"/>
    <property type="match status" value="1"/>
</dbReference>
<evidence type="ECO:0000313" key="11">
    <source>
        <dbReference type="Proteomes" id="UP000294739"/>
    </source>
</evidence>
<dbReference type="PANTHER" id="PTHR30193:SF37">
    <property type="entry name" value="INNER MEMBRANE ABC TRANSPORTER PERMEASE PROTEIN YCJO"/>
    <property type="match status" value="1"/>
</dbReference>
<keyword evidence="6 7" id="KW-0472">Membrane</keyword>
<dbReference type="InterPro" id="IPR051393">
    <property type="entry name" value="ABC_transporter_permease"/>
</dbReference>
<feature type="domain" description="ABC transmembrane type-1" evidence="9">
    <location>
        <begin position="91"/>
        <end position="305"/>
    </location>
</feature>
<keyword evidence="4 7" id="KW-0812">Transmembrane</keyword>
<dbReference type="InterPro" id="IPR000515">
    <property type="entry name" value="MetI-like"/>
</dbReference>
<feature type="transmembrane region" description="Helical" evidence="7">
    <location>
        <begin position="34"/>
        <end position="59"/>
    </location>
</feature>
<dbReference type="Gene3D" id="1.10.3720.10">
    <property type="entry name" value="MetI-like"/>
    <property type="match status" value="1"/>
</dbReference>
<proteinExistence type="inferred from homology"/>
<dbReference type="PROSITE" id="PS50928">
    <property type="entry name" value="ABC_TM1"/>
    <property type="match status" value="1"/>
</dbReference>
<evidence type="ECO:0000256" key="5">
    <source>
        <dbReference type="ARBA" id="ARBA00022989"/>
    </source>
</evidence>
<name>A0A4R5DAL3_9ACTN</name>
<gene>
    <name evidence="10" type="ORF">E1269_11455</name>
</gene>
<evidence type="ECO:0000256" key="6">
    <source>
        <dbReference type="ARBA" id="ARBA00023136"/>
    </source>
</evidence>
<evidence type="ECO:0000313" key="10">
    <source>
        <dbReference type="EMBL" id="TDE10682.1"/>
    </source>
</evidence>
<feature type="transmembrane region" description="Helical" evidence="7">
    <location>
        <begin position="128"/>
        <end position="145"/>
    </location>
</feature>
<comment type="subcellular location">
    <subcellularLocation>
        <location evidence="1 7">Cell membrane</location>
        <topology evidence="1 7">Multi-pass membrane protein</topology>
    </subcellularLocation>
</comment>
<dbReference type="EMBL" id="SMKZ01000013">
    <property type="protein sequence ID" value="TDE10682.1"/>
    <property type="molecule type" value="Genomic_DNA"/>
</dbReference>
<feature type="transmembrane region" description="Helical" evidence="7">
    <location>
        <begin position="95"/>
        <end position="116"/>
    </location>
</feature>
<dbReference type="OrthoDB" id="9805974at2"/>
<evidence type="ECO:0000256" key="3">
    <source>
        <dbReference type="ARBA" id="ARBA00022475"/>
    </source>
</evidence>
<dbReference type="AlphaFoldDB" id="A0A4R5DAL3"/>
<reference evidence="10 11" key="1">
    <citation type="submission" date="2019-03" db="EMBL/GenBank/DDBJ databases">
        <title>Draft genome sequences of novel Actinobacteria.</title>
        <authorList>
            <person name="Sahin N."/>
            <person name="Ay H."/>
            <person name="Saygin H."/>
        </authorList>
    </citation>
    <scope>NUCLEOTIDE SEQUENCE [LARGE SCALE GENOMIC DNA]</scope>
    <source>
        <strain evidence="10 11">5K138</strain>
    </source>
</reference>
<comment type="similarity">
    <text evidence="7">Belongs to the binding-protein-dependent transport system permease family.</text>
</comment>
<dbReference type="InParanoid" id="A0A4R5DAL3"/>
<evidence type="ECO:0000256" key="2">
    <source>
        <dbReference type="ARBA" id="ARBA00022448"/>
    </source>
</evidence>
<dbReference type="Proteomes" id="UP000294739">
    <property type="component" value="Unassembled WGS sequence"/>
</dbReference>
<evidence type="ECO:0000256" key="7">
    <source>
        <dbReference type="RuleBase" id="RU363032"/>
    </source>
</evidence>
<evidence type="ECO:0000256" key="4">
    <source>
        <dbReference type="ARBA" id="ARBA00022692"/>
    </source>
</evidence>
<dbReference type="GO" id="GO:0055085">
    <property type="term" value="P:transmembrane transport"/>
    <property type="evidence" value="ECO:0007669"/>
    <property type="project" value="InterPro"/>
</dbReference>
<sequence>MALHAQAPPSTGRPLRAEQQRANRRAARRRKARALLFLAPLLGLNLLVVVGPSVATVWYSFTDWSGLGPATFVGLDNYTRAFGDPLVRAALMHNLIWFVLFLSVPMGLGLLGAFLLSQITRFQMLFRALFFIPYVVASVVNASVWKSLLSPTNGIGHALGELGVPWIGDVAFLGDTSTSLISVNFVVDWHFWGFVAVIFLAAMQGVDPELYDAAKVDGANRWQQFTAVTLPGIRPTVVFLVLMTVIWSLKAFDYIYVMTQGGPAGSSEVVSTYMYKVAFSQYEAGYAASLGLSMAFVTALVLAVYQLVRKRGWEA</sequence>
<comment type="caution">
    <text evidence="10">The sequence shown here is derived from an EMBL/GenBank/DDBJ whole genome shotgun (WGS) entry which is preliminary data.</text>
</comment>
<dbReference type="RefSeq" id="WP_131894486.1">
    <property type="nucleotide sequence ID" value="NZ_SMKZ01000013.1"/>
</dbReference>
<evidence type="ECO:0000259" key="9">
    <source>
        <dbReference type="PROSITE" id="PS50928"/>
    </source>
</evidence>
<feature type="transmembrane region" description="Helical" evidence="7">
    <location>
        <begin position="227"/>
        <end position="249"/>
    </location>
</feature>
<organism evidence="10 11">
    <name type="scientific">Jiangella asiatica</name>
    <dbReference type="NCBI Taxonomy" id="2530372"/>
    <lineage>
        <taxon>Bacteria</taxon>
        <taxon>Bacillati</taxon>
        <taxon>Actinomycetota</taxon>
        <taxon>Actinomycetes</taxon>
        <taxon>Jiangellales</taxon>
        <taxon>Jiangellaceae</taxon>
        <taxon>Jiangella</taxon>
    </lineage>
</organism>
<feature type="region of interest" description="Disordered" evidence="8">
    <location>
        <begin position="1"/>
        <end position="23"/>
    </location>
</feature>
<keyword evidence="3" id="KW-1003">Cell membrane</keyword>
<keyword evidence="11" id="KW-1185">Reference proteome</keyword>
<dbReference type="CDD" id="cd06261">
    <property type="entry name" value="TM_PBP2"/>
    <property type="match status" value="1"/>
</dbReference>
<feature type="transmembrane region" description="Helical" evidence="7">
    <location>
        <begin position="189"/>
        <end position="206"/>
    </location>
</feature>
<evidence type="ECO:0000256" key="1">
    <source>
        <dbReference type="ARBA" id="ARBA00004651"/>
    </source>
</evidence>
<keyword evidence="2 7" id="KW-0813">Transport</keyword>
<evidence type="ECO:0000256" key="8">
    <source>
        <dbReference type="SAM" id="MobiDB-lite"/>
    </source>
</evidence>
<protein>
    <submittedName>
        <fullName evidence="10">Sugar ABC transporter permease</fullName>
    </submittedName>
</protein>
<accession>A0A4R5DAL3</accession>
<dbReference type="SUPFAM" id="SSF161098">
    <property type="entry name" value="MetI-like"/>
    <property type="match status" value="1"/>
</dbReference>
<feature type="transmembrane region" description="Helical" evidence="7">
    <location>
        <begin position="284"/>
        <end position="308"/>
    </location>
</feature>
<keyword evidence="5 7" id="KW-1133">Transmembrane helix</keyword>
<dbReference type="Pfam" id="PF00528">
    <property type="entry name" value="BPD_transp_1"/>
    <property type="match status" value="1"/>
</dbReference>